<name>A0A7D6V7B5_9NOCA</name>
<gene>
    <name evidence="3" type="ORF">H0264_21015</name>
</gene>
<dbReference type="EMBL" id="CP059399">
    <property type="protein sequence ID" value="QLY27913.1"/>
    <property type="molecule type" value="Genomic_DNA"/>
</dbReference>
<sequence>MTWNDVAQAKYALLTTYKKDGTAVGTPVWIAPDGHRLVVWTHPGTGKVKRIRRNPAVTLQVCDPRGQVRDDDIVTGTAQVADAEGTERVRAAVARKYRVLGRLTVEAHKLFRGADRSVGVVITPIAVGE</sequence>
<protein>
    <submittedName>
        <fullName evidence="3">PPOX class F420-dependent oxidoreductase</fullName>
        <ecNumber evidence="3">1.-.-.-</ecNumber>
    </submittedName>
</protein>
<dbReference type="NCBIfam" id="TIGR03666">
    <property type="entry name" value="Rv2061_F420"/>
    <property type="match status" value="1"/>
</dbReference>
<dbReference type="KEGG" id="nhu:H0264_21015"/>
<evidence type="ECO:0000313" key="3">
    <source>
        <dbReference type="EMBL" id="QLY27913.1"/>
    </source>
</evidence>
<proteinExistence type="predicted"/>
<keyword evidence="4" id="KW-1185">Reference proteome</keyword>
<feature type="domain" description="Pyridoxamine 5'-phosphate oxidase N-terminal" evidence="2">
    <location>
        <begin position="7"/>
        <end position="97"/>
    </location>
</feature>
<dbReference type="SUPFAM" id="SSF50475">
    <property type="entry name" value="FMN-binding split barrel"/>
    <property type="match status" value="1"/>
</dbReference>
<organism evidence="3 4">
    <name type="scientific">Nocardia huaxiensis</name>
    <dbReference type="NCBI Taxonomy" id="2755382"/>
    <lineage>
        <taxon>Bacteria</taxon>
        <taxon>Bacillati</taxon>
        <taxon>Actinomycetota</taxon>
        <taxon>Actinomycetes</taxon>
        <taxon>Mycobacteriales</taxon>
        <taxon>Nocardiaceae</taxon>
        <taxon>Nocardia</taxon>
    </lineage>
</organism>
<keyword evidence="1 3" id="KW-0560">Oxidoreductase</keyword>
<dbReference type="RefSeq" id="WP_181579121.1">
    <property type="nucleotide sequence ID" value="NZ_CP059399.1"/>
</dbReference>
<evidence type="ECO:0000259" key="2">
    <source>
        <dbReference type="Pfam" id="PF01243"/>
    </source>
</evidence>
<reference evidence="3 4" key="1">
    <citation type="submission" date="2020-07" db="EMBL/GenBank/DDBJ databases">
        <authorList>
            <person name="Zhuang K."/>
            <person name="Ran Y."/>
        </authorList>
    </citation>
    <scope>NUCLEOTIDE SEQUENCE [LARGE SCALE GENOMIC DNA]</scope>
    <source>
        <strain evidence="3 4">WCH-YHL-001</strain>
    </source>
</reference>
<dbReference type="GO" id="GO:0070967">
    <property type="term" value="F:coenzyme F420 binding"/>
    <property type="evidence" value="ECO:0007669"/>
    <property type="project" value="TreeGrafter"/>
</dbReference>
<dbReference type="InterPro" id="IPR052019">
    <property type="entry name" value="F420H2_bilvrd_red/Heme_oxyg"/>
</dbReference>
<dbReference type="Gene3D" id="2.30.110.10">
    <property type="entry name" value="Electron Transport, Fmn-binding Protein, Chain A"/>
    <property type="match status" value="1"/>
</dbReference>
<dbReference type="EC" id="1.-.-.-" evidence="3"/>
<evidence type="ECO:0000256" key="1">
    <source>
        <dbReference type="ARBA" id="ARBA00023002"/>
    </source>
</evidence>
<dbReference type="GO" id="GO:0016627">
    <property type="term" value="F:oxidoreductase activity, acting on the CH-CH group of donors"/>
    <property type="evidence" value="ECO:0007669"/>
    <property type="project" value="TreeGrafter"/>
</dbReference>
<accession>A0A7D6V7B5</accession>
<dbReference type="AlphaFoldDB" id="A0A7D6V7B5"/>
<dbReference type="InterPro" id="IPR011576">
    <property type="entry name" value="Pyridox_Oxase_N"/>
</dbReference>
<evidence type="ECO:0000313" key="4">
    <source>
        <dbReference type="Proteomes" id="UP000515512"/>
    </source>
</evidence>
<dbReference type="PANTHER" id="PTHR35176">
    <property type="entry name" value="HEME OXYGENASE HI_0854-RELATED"/>
    <property type="match status" value="1"/>
</dbReference>
<dbReference type="PANTHER" id="PTHR35176:SF11">
    <property type="entry name" value="PYRIDOXAMINE 5'-PHOSPHATE OXIDASE FAMILY PROTEIN"/>
    <property type="match status" value="1"/>
</dbReference>
<dbReference type="InterPro" id="IPR019965">
    <property type="entry name" value="PPOX_F420-dep_Rv2061_put"/>
</dbReference>
<dbReference type="InterPro" id="IPR012349">
    <property type="entry name" value="Split_barrel_FMN-bd"/>
</dbReference>
<dbReference type="GO" id="GO:0005829">
    <property type="term" value="C:cytosol"/>
    <property type="evidence" value="ECO:0007669"/>
    <property type="project" value="TreeGrafter"/>
</dbReference>
<dbReference type="Proteomes" id="UP000515512">
    <property type="component" value="Chromosome"/>
</dbReference>
<dbReference type="Pfam" id="PF01243">
    <property type="entry name" value="PNPOx_N"/>
    <property type="match status" value="1"/>
</dbReference>